<proteinExistence type="predicted"/>
<feature type="compositionally biased region" description="Basic and acidic residues" evidence="2">
    <location>
        <begin position="69"/>
        <end position="85"/>
    </location>
</feature>
<dbReference type="SUPFAM" id="SSF89447">
    <property type="entry name" value="AbrB/MazE/MraZ-like"/>
    <property type="match status" value="1"/>
</dbReference>
<evidence type="ECO:0000256" key="1">
    <source>
        <dbReference type="PROSITE-ProRule" id="PRU01076"/>
    </source>
</evidence>
<reference evidence="4 5" key="1">
    <citation type="submission" date="2018-03" db="EMBL/GenBank/DDBJ databases">
        <title>Genome sequence of Moorella humiferrea DSM 23265.</title>
        <authorList>
            <person name="Poehlein A."/>
            <person name="Daniel R."/>
        </authorList>
    </citation>
    <scope>NUCLEOTIDE SEQUENCE [LARGE SCALE GENOMIC DNA]</scope>
    <source>
        <strain evidence="4 5">DSM 23265</strain>
    </source>
</reference>
<dbReference type="InterPro" id="IPR007159">
    <property type="entry name" value="SpoVT-AbrB_dom"/>
</dbReference>
<gene>
    <name evidence="4" type="ORF">MOHU_16810</name>
</gene>
<accession>A0A2T0AQE3</accession>
<feature type="region of interest" description="Disordered" evidence="2">
    <location>
        <begin position="61"/>
        <end position="85"/>
    </location>
</feature>
<evidence type="ECO:0000256" key="2">
    <source>
        <dbReference type="SAM" id="MobiDB-lite"/>
    </source>
</evidence>
<dbReference type="GO" id="GO:0003677">
    <property type="term" value="F:DNA binding"/>
    <property type="evidence" value="ECO:0007669"/>
    <property type="project" value="UniProtKB-UniRule"/>
</dbReference>
<evidence type="ECO:0000259" key="3">
    <source>
        <dbReference type="PROSITE" id="PS51740"/>
    </source>
</evidence>
<protein>
    <submittedName>
        <fullName evidence="4">SpoVT / AbrB like domain protein</fullName>
    </submittedName>
</protein>
<dbReference type="RefSeq" id="WP_106005636.1">
    <property type="nucleotide sequence ID" value="NZ_CP136418.1"/>
</dbReference>
<evidence type="ECO:0000313" key="4">
    <source>
        <dbReference type="EMBL" id="PRR71255.1"/>
    </source>
</evidence>
<evidence type="ECO:0000313" key="5">
    <source>
        <dbReference type="Proteomes" id="UP000238415"/>
    </source>
</evidence>
<dbReference type="OrthoDB" id="9811597at2"/>
<dbReference type="InterPro" id="IPR037914">
    <property type="entry name" value="SpoVT-AbrB_sf"/>
</dbReference>
<comment type="caution">
    <text evidence="4">The sequence shown here is derived from an EMBL/GenBank/DDBJ whole genome shotgun (WGS) entry which is preliminary data.</text>
</comment>
<keyword evidence="1" id="KW-0238">DNA-binding</keyword>
<dbReference type="Gene3D" id="2.10.260.10">
    <property type="match status" value="1"/>
</dbReference>
<feature type="domain" description="SpoVT-AbrB" evidence="3">
    <location>
        <begin position="1"/>
        <end position="46"/>
    </location>
</feature>
<dbReference type="SMART" id="SM00966">
    <property type="entry name" value="SpoVT_AbrB"/>
    <property type="match status" value="1"/>
</dbReference>
<keyword evidence="5" id="KW-1185">Reference proteome</keyword>
<organism evidence="4 5">
    <name type="scientific">Neomoorella humiferrea</name>
    <dbReference type="NCBI Taxonomy" id="676965"/>
    <lineage>
        <taxon>Bacteria</taxon>
        <taxon>Bacillati</taxon>
        <taxon>Bacillota</taxon>
        <taxon>Clostridia</taxon>
        <taxon>Neomoorellales</taxon>
        <taxon>Neomoorellaceae</taxon>
        <taxon>Neomoorella</taxon>
    </lineage>
</organism>
<dbReference type="NCBIfam" id="TIGR01439">
    <property type="entry name" value="lp_hng_hel_AbrB"/>
    <property type="match status" value="1"/>
</dbReference>
<dbReference type="Proteomes" id="UP000238415">
    <property type="component" value="Unassembled WGS sequence"/>
</dbReference>
<dbReference type="AlphaFoldDB" id="A0A2T0AQE3"/>
<name>A0A2T0AQE3_9FIRM</name>
<sequence length="85" mass="9466">MPMVKISAKGQVVIPAHLRQKYGLQAPGRAIITEKEGQIVITPAPADPVRGARGMLKAKQSLTKTHTAYKREERKLEEDHEQQLP</sequence>
<dbReference type="EMBL" id="PVXM01000043">
    <property type="protein sequence ID" value="PRR71255.1"/>
    <property type="molecule type" value="Genomic_DNA"/>
</dbReference>
<dbReference type="PROSITE" id="PS51740">
    <property type="entry name" value="SPOVT_ABRB"/>
    <property type="match status" value="1"/>
</dbReference>
<dbReference type="Pfam" id="PF04014">
    <property type="entry name" value="MazE_antitoxin"/>
    <property type="match status" value="1"/>
</dbReference>